<protein>
    <submittedName>
        <fullName evidence="1">Uncharacterized protein</fullName>
    </submittedName>
</protein>
<proteinExistence type="predicted"/>
<feature type="non-terminal residue" evidence="1">
    <location>
        <position position="1"/>
    </location>
</feature>
<organism evidence="1">
    <name type="scientific">marine metagenome</name>
    <dbReference type="NCBI Taxonomy" id="408172"/>
    <lineage>
        <taxon>unclassified sequences</taxon>
        <taxon>metagenomes</taxon>
        <taxon>ecological metagenomes</taxon>
    </lineage>
</organism>
<name>A0A382RP25_9ZZZZ</name>
<reference evidence="1" key="1">
    <citation type="submission" date="2018-05" db="EMBL/GenBank/DDBJ databases">
        <authorList>
            <person name="Lanie J.A."/>
            <person name="Ng W.-L."/>
            <person name="Kazmierczak K.M."/>
            <person name="Andrzejewski T.M."/>
            <person name="Davidsen T.M."/>
            <person name="Wayne K.J."/>
            <person name="Tettelin H."/>
            <person name="Glass J.I."/>
            <person name="Rusch D."/>
            <person name="Podicherti R."/>
            <person name="Tsui H.-C.T."/>
            <person name="Winkler M.E."/>
        </authorList>
    </citation>
    <scope>NUCLEOTIDE SEQUENCE</scope>
</reference>
<evidence type="ECO:0000313" key="1">
    <source>
        <dbReference type="EMBL" id="SVC98718.1"/>
    </source>
</evidence>
<dbReference type="EMBL" id="UINC01122728">
    <property type="protein sequence ID" value="SVC98718.1"/>
    <property type="molecule type" value="Genomic_DNA"/>
</dbReference>
<gene>
    <name evidence="1" type="ORF">METZ01_LOCUS351572</name>
</gene>
<accession>A0A382RP25</accession>
<dbReference type="AlphaFoldDB" id="A0A382RP25"/>
<sequence>KNAQKLGSYQLIYEVMNNTLRHTIHEVMDGALSVTPDLIKQLLFTKVSISKARRQQESYYIDWFNKIWKSTKGADMPVRTKIALTTVLLKSDLSSLLIATEGMGEQHGLTHKQIAELIGDKQKIKQKLTHIRHELKKGKFHKNKSLAHLVLYAEELGNFAAVQDTGARLPYMNAYDLALDMFKNPTATDVALIDAYATLVALNNKKIAGEVKTVKELAEKEFAADAVENGIIDFLDSHWDFKKRSLKYLFKGNPTQMSKGYVVERVEDLTNMKTGKASGDWETQGVTNEMRRAGYPEMFPLGEIPGIKRTHDTLFVGHN</sequence>
<feature type="non-terminal residue" evidence="1">
    <location>
        <position position="319"/>
    </location>
</feature>